<evidence type="ECO:0000313" key="2">
    <source>
        <dbReference type="EMBL" id="EWM29404.1"/>
    </source>
</evidence>
<feature type="compositionally biased region" description="Basic and acidic residues" evidence="1">
    <location>
        <begin position="7"/>
        <end position="32"/>
    </location>
</feature>
<proteinExistence type="predicted"/>
<gene>
    <name evidence="2" type="ORF">Naga_100042g6</name>
</gene>
<protein>
    <submittedName>
        <fullName evidence="2">Uncharacterized protein</fullName>
    </submittedName>
</protein>
<feature type="region of interest" description="Disordered" evidence="1">
    <location>
        <begin position="1"/>
        <end position="35"/>
    </location>
</feature>
<sequence length="188" mass="20445">MDVENLVEVHMDDGKGDANSGRPREWKERCKGSESSNRKILGSTVSHKALMVFEHLGGIRMRKLTTRGQPSCPSPYTFDPLRGMGSRVAAGPWVVAGGVSSPGSPPAEKHQRVAALSAHLKRILSAKTDSRKGSCSEIGEALALSVGHVSVLHLKEKNSAPCDLRFAHAPLLCPCFVRHRCVSPWWPF</sequence>
<dbReference type="AlphaFoldDB" id="W7U8W9"/>
<name>W7U8W9_9STRA</name>
<accession>W7U8W9</accession>
<comment type="caution">
    <text evidence="2">The sequence shown here is derived from an EMBL/GenBank/DDBJ whole genome shotgun (WGS) entry which is preliminary data.</text>
</comment>
<reference evidence="2 3" key="1">
    <citation type="journal article" date="2014" name="Mol. Plant">
        <title>Chromosome Scale Genome Assembly and Transcriptome Profiling of Nannochloropsis gaditana in Nitrogen Depletion.</title>
        <authorList>
            <person name="Corteggiani Carpinelli E."/>
            <person name="Telatin A."/>
            <person name="Vitulo N."/>
            <person name="Forcato C."/>
            <person name="D'Angelo M."/>
            <person name="Schiavon R."/>
            <person name="Vezzi A."/>
            <person name="Giacometti G.M."/>
            <person name="Morosinotto T."/>
            <person name="Valle G."/>
        </authorList>
    </citation>
    <scope>NUCLEOTIDE SEQUENCE [LARGE SCALE GENOMIC DNA]</scope>
    <source>
        <strain evidence="2 3">B-31</strain>
    </source>
</reference>
<dbReference type="Proteomes" id="UP000019335">
    <property type="component" value="Chromosome 3"/>
</dbReference>
<evidence type="ECO:0000313" key="3">
    <source>
        <dbReference type="Proteomes" id="UP000019335"/>
    </source>
</evidence>
<keyword evidence="3" id="KW-1185">Reference proteome</keyword>
<organism evidence="2 3">
    <name type="scientific">Nannochloropsis gaditana</name>
    <dbReference type="NCBI Taxonomy" id="72520"/>
    <lineage>
        <taxon>Eukaryota</taxon>
        <taxon>Sar</taxon>
        <taxon>Stramenopiles</taxon>
        <taxon>Ochrophyta</taxon>
        <taxon>Eustigmatophyceae</taxon>
        <taxon>Eustigmatales</taxon>
        <taxon>Monodopsidaceae</taxon>
        <taxon>Nannochloropsis</taxon>
    </lineage>
</organism>
<evidence type="ECO:0000256" key="1">
    <source>
        <dbReference type="SAM" id="MobiDB-lite"/>
    </source>
</evidence>
<dbReference type="EMBL" id="AZIL01000168">
    <property type="protein sequence ID" value="EWM29404.1"/>
    <property type="molecule type" value="Genomic_DNA"/>
</dbReference>